<reference evidence="3" key="2">
    <citation type="submission" date="2015-06" db="UniProtKB">
        <authorList>
            <consortium name="EnsemblMetazoa"/>
        </authorList>
    </citation>
    <scope>IDENTIFICATION</scope>
</reference>
<feature type="region of interest" description="Disordered" evidence="1">
    <location>
        <begin position="602"/>
        <end position="727"/>
    </location>
</feature>
<feature type="compositionally biased region" description="Acidic residues" evidence="1">
    <location>
        <begin position="133"/>
        <end position="142"/>
    </location>
</feature>
<feature type="compositionally biased region" description="Basic residues" evidence="1">
    <location>
        <begin position="445"/>
        <end position="454"/>
    </location>
</feature>
<feature type="compositionally biased region" description="Basic residues" evidence="1">
    <location>
        <begin position="887"/>
        <end position="897"/>
    </location>
</feature>
<feature type="region of interest" description="Disordered" evidence="1">
    <location>
        <begin position="112"/>
        <end position="557"/>
    </location>
</feature>
<dbReference type="PANTHER" id="PTHR12618:SF20">
    <property type="entry name" value="PHD AND RING FINGER DOMAIN-CONTAINING PROTEIN 1"/>
    <property type="match status" value="1"/>
</dbReference>
<feature type="compositionally biased region" description="Basic residues" evidence="1">
    <location>
        <begin position="351"/>
        <end position="364"/>
    </location>
</feature>
<dbReference type="InterPro" id="IPR057031">
    <property type="entry name" value="SFR19-like_C"/>
</dbReference>
<name>T1KYC4_TETUR</name>
<feature type="compositionally biased region" description="Pro residues" evidence="1">
    <location>
        <begin position="278"/>
        <end position="290"/>
    </location>
</feature>
<evidence type="ECO:0000313" key="3">
    <source>
        <dbReference type="EnsemblMetazoa" id="tetur27g00170.1"/>
    </source>
</evidence>
<evidence type="ECO:0000256" key="1">
    <source>
        <dbReference type="SAM" id="MobiDB-lite"/>
    </source>
</evidence>
<dbReference type="AlphaFoldDB" id="T1KYC4"/>
<feature type="compositionally biased region" description="Basic and acidic residues" evidence="1">
    <location>
        <begin position="336"/>
        <end position="350"/>
    </location>
</feature>
<feature type="compositionally biased region" description="Low complexity" evidence="1">
    <location>
        <begin position="267"/>
        <end position="277"/>
    </location>
</feature>
<dbReference type="EMBL" id="CAEY01000711">
    <property type="status" value="NOT_ANNOTATED_CDS"/>
    <property type="molecule type" value="Genomic_DNA"/>
</dbReference>
<feature type="domain" description="SFR19-like C-terminal" evidence="2">
    <location>
        <begin position="944"/>
        <end position="1026"/>
    </location>
</feature>
<protein>
    <recommendedName>
        <fullName evidence="2">SFR19-like C-terminal domain-containing protein</fullName>
    </recommendedName>
</protein>
<feature type="compositionally biased region" description="Low complexity" evidence="1">
    <location>
        <begin position="513"/>
        <end position="545"/>
    </location>
</feature>
<feature type="region of interest" description="Disordered" evidence="1">
    <location>
        <begin position="883"/>
        <end position="925"/>
    </location>
</feature>
<feature type="compositionally biased region" description="Polar residues" evidence="1">
    <location>
        <begin position="669"/>
        <end position="681"/>
    </location>
</feature>
<proteinExistence type="predicted"/>
<feature type="compositionally biased region" description="Basic and acidic residues" evidence="1">
    <location>
        <begin position="455"/>
        <end position="475"/>
    </location>
</feature>
<feature type="compositionally biased region" description="Basic and acidic residues" evidence="1">
    <location>
        <begin position="308"/>
        <end position="325"/>
    </location>
</feature>
<feature type="compositionally biased region" description="Low complexity" evidence="1">
    <location>
        <begin position="70"/>
        <end position="92"/>
    </location>
</feature>
<feature type="region of interest" description="Disordered" evidence="1">
    <location>
        <begin position="747"/>
        <end position="823"/>
    </location>
</feature>
<feature type="compositionally biased region" description="Basic and acidic residues" evidence="1">
    <location>
        <begin position="188"/>
        <end position="253"/>
    </location>
</feature>
<accession>T1KYC4</accession>
<feature type="region of interest" description="Disordered" evidence="1">
    <location>
        <begin position="29"/>
        <end position="93"/>
    </location>
</feature>
<feature type="compositionally biased region" description="Acidic residues" evidence="1">
    <location>
        <begin position="50"/>
        <end position="59"/>
    </location>
</feature>
<dbReference type="EnsemblMetazoa" id="tetur27g00170.1">
    <property type="protein sequence ID" value="tetur27g00170.1"/>
    <property type="gene ID" value="tetur27g00170"/>
</dbReference>
<feature type="compositionally biased region" description="Basic and acidic residues" evidence="1">
    <location>
        <begin position="163"/>
        <end position="181"/>
    </location>
</feature>
<feature type="compositionally biased region" description="Basic and acidic residues" evidence="1">
    <location>
        <begin position="33"/>
        <end position="49"/>
    </location>
</feature>
<evidence type="ECO:0000313" key="4">
    <source>
        <dbReference type="Proteomes" id="UP000015104"/>
    </source>
</evidence>
<evidence type="ECO:0000259" key="2">
    <source>
        <dbReference type="Pfam" id="PF23030"/>
    </source>
</evidence>
<feature type="compositionally biased region" description="Basic and acidic residues" evidence="1">
    <location>
        <begin position="488"/>
        <end position="510"/>
    </location>
</feature>
<feature type="compositionally biased region" description="Low complexity" evidence="1">
    <location>
        <begin position="793"/>
        <end position="819"/>
    </location>
</feature>
<dbReference type="HOGENOM" id="CLU_294459_0_0_1"/>
<feature type="compositionally biased region" description="Polar residues" evidence="1">
    <location>
        <begin position="373"/>
        <end position="389"/>
    </location>
</feature>
<feature type="compositionally biased region" description="Basic residues" evidence="1">
    <location>
        <begin position="406"/>
        <end position="418"/>
    </location>
</feature>
<dbReference type="Pfam" id="PF23030">
    <property type="entry name" value="SCAF11-like_C"/>
    <property type="match status" value="1"/>
</dbReference>
<sequence>MTQENLNNKRVAAGISVLSIFGSELNSHGSVPLREDHPDLNADLSRVDDDSPLVDEQEDSYGPQLPPEDITSNGNVNNISNGNSIHSDNIDNAGANNHELVVDTKPQVQIVENQSDRSTSHSHKEKLKKSSEIEEGEIAEAEGDSKSKIRRCKHGKLIHKKHPDSSKSKRSSSKEKKEEPKLPLIKSIKKEPRDRDEDRSIENRVIRDRVRPYVPNRHETDRRLNRSPPDERSSKYRENDRNRENHFREDRHSDKRRHRSLSRDRIPSIPAPVTVTVPVPPPSLPIPPPSSNRSRSEYNSSKYRSSHKRDSSKNHRSPVKKESRRVSPHYEPYESTEIKRKYDHEEEEKSKAKKKKKKHKHKHGKYDDDNYNVMKNSKNPVPSESNNSKRVPANSIDKISTNSRHNDHHHKKSKHHSRDGRSPPSHKISSPHANERAEEPSMSRTKSKRSRHLSPTREHISNRNSHKEERKDSTHPKGSKISSAVNHSIDEVNSKEIKVKTEDNQLKDHGNINLGAINNNDTDNNNPNSKANRSPSEVKSVSSKPGSPPKKDVRLVSKSRTEFDIFWDENSQNKKVDSSHQEYDANNVTGKEETVLRFLPRTLLSDQSSPSVCLPATVGPRTPPDEERTGKNVIMSSPDQTMPTPTQDESLEDVYDPEAPLDSPEEDQQLQSEIARSQSKLNEMEKKSSPCAKQISPVKNVPRPETPELPSPRSPQHKFKSPNSFNSSIIPQISLTASSSINRVPTLAESSLPPAPGSLLAQIQQTLNLQTKTHSHSDCSKQLQSHPPHPPHQSHSTSTGLSAGTSTSSFIHSSSGTSANDSINKASVAPINSINALSPSLKSLLENLIKAAEQQQSKIKPFKTSVTSNANNIFKKPAPVLDSKSRSISHSHHHSVKTKVIDKEANKKTSSSNNQGIAPGSAPTGPKVTDVAVLDDLPSSAVELQVKEKYLKKLNRQERVVEEVKMVLKPFYQRKEISKEGYKEIMRKAVPKICHSKSGEINPQKVRFLVEGYIQRFKHDRKKNKTVKGK</sequence>
<dbReference type="STRING" id="32264.T1KYC4"/>
<dbReference type="Proteomes" id="UP000015104">
    <property type="component" value="Unassembled WGS sequence"/>
</dbReference>
<keyword evidence="4" id="KW-1185">Reference proteome</keyword>
<feature type="compositionally biased region" description="Polar residues" evidence="1">
    <location>
        <begin position="761"/>
        <end position="772"/>
    </location>
</feature>
<dbReference type="InterPro" id="IPR047157">
    <property type="entry name" value="PHRF1/Atg35"/>
</dbReference>
<dbReference type="eggNOG" id="KOG0825">
    <property type="taxonomic scope" value="Eukaryota"/>
</dbReference>
<feature type="compositionally biased region" description="Basic residues" evidence="1">
    <location>
        <begin position="148"/>
        <end position="162"/>
    </location>
</feature>
<reference evidence="4" key="1">
    <citation type="submission" date="2011-08" db="EMBL/GenBank/DDBJ databases">
        <authorList>
            <person name="Rombauts S."/>
        </authorList>
    </citation>
    <scope>NUCLEOTIDE SEQUENCE</scope>
    <source>
        <strain evidence="4">London</strain>
    </source>
</reference>
<organism evidence="3 4">
    <name type="scientific">Tetranychus urticae</name>
    <name type="common">Two-spotted spider mite</name>
    <dbReference type="NCBI Taxonomy" id="32264"/>
    <lineage>
        <taxon>Eukaryota</taxon>
        <taxon>Metazoa</taxon>
        <taxon>Ecdysozoa</taxon>
        <taxon>Arthropoda</taxon>
        <taxon>Chelicerata</taxon>
        <taxon>Arachnida</taxon>
        <taxon>Acari</taxon>
        <taxon>Acariformes</taxon>
        <taxon>Trombidiformes</taxon>
        <taxon>Prostigmata</taxon>
        <taxon>Eleutherengona</taxon>
        <taxon>Raphignathae</taxon>
        <taxon>Tetranychoidea</taxon>
        <taxon>Tetranychidae</taxon>
        <taxon>Tetranychus</taxon>
    </lineage>
</organism>
<feature type="compositionally biased region" description="Polar residues" evidence="1">
    <location>
        <begin position="634"/>
        <end position="648"/>
    </location>
</feature>
<dbReference type="PANTHER" id="PTHR12618">
    <property type="entry name" value="PHD AND RING FINGER DOMAIN-CONTAINING PROTEIN 1"/>
    <property type="match status" value="1"/>
</dbReference>